<feature type="repeat" description="Solcar" evidence="12">
    <location>
        <begin position="107"/>
        <end position="191"/>
    </location>
</feature>
<dbReference type="InParanoid" id="A0A6J1WIY3"/>
<accession>A0A6J1WIY3</accession>
<evidence type="ECO:0000256" key="12">
    <source>
        <dbReference type="PROSITE-ProRule" id="PRU00282"/>
    </source>
</evidence>
<proteinExistence type="inferred from homology"/>
<gene>
    <name evidence="15" type="primary">LOC113514243</name>
</gene>
<dbReference type="Proteomes" id="UP001652740">
    <property type="component" value="Unplaced"/>
</dbReference>
<evidence type="ECO:0000256" key="5">
    <source>
        <dbReference type="ARBA" id="ARBA00022692"/>
    </source>
</evidence>
<evidence type="ECO:0000256" key="10">
    <source>
        <dbReference type="ARBA" id="ARBA00023128"/>
    </source>
</evidence>
<dbReference type="InterPro" id="IPR018108">
    <property type="entry name" value="MCP_transmembrane"/>
</dbReference>
<dbReference type="GO" id="GO:0015093">
    <property type="term" value="F:ferrous iron transmembrane transporter activity"/>
    <property type="evidence" value="ECO:0007669"/>
    <property type="project" value="TreeGrafter"/>
</dbReference>
<evidence type="ECO:0000256" key="13">
    <source>
        <dbReference type="RuleBase" id="RU000488"/>
    </source>
</evidence>
<dbReference type="Gene3D" id="1.50.40.10">
    <property type="entry name" value="Mitochondrial carrier domain"/>
    <property type="match status" value="2"/>
</dbReference>
<organism evidence="14 15">
    <name type="scientific">Galleria mellonella</name>
    <name type="common">Greater wax moth</name>
    <dbReference type="NCBI Taxonomy" id="7137"/>
    <lineage>
        <taxon>Eukaryota</taxon>
        <taxon>Metazoa</taxon>
        <taxon>Ecdysozoa</taxon>
        <taxon>Arthropoda</taxon>
        <taxon>Hexapoda</taxon>
        <taxon>Insecta</taxon>
        <taxon>Pterygota</taxon>
        <taxon>Neoptera</taxon>
        <taxon>Endopterygota</taxon>
        <taxon>Lepidoptera</taxon>
        <taxon>Glossata</taxon>
        <taxon>Ditrysia</taxon>
        <taxon>Pyraloidea</taxon>
        <taxon>Pyralidae</taxon>
        <taxon>Galleriinae</taxon>
        <taxon>Galleria</taxon>
    </lineage>
</organism>
<keyword evidence="4" id="KW-0410">Iron transport</keyword>
<keyword evidence="6" id="KW-0999">Mitochondrion inner membrane</keyword>
<sequence>MNFDDYETLPTTQNFTTHMTAGAIAGVMEHCIMYPLDSVKTRMQSLRTAHNGTIAETFRHMVQREGLLRPIRGMSAVVLGAGPAHACYFATYEHIKHTLAQLTRHRHDHITHGLSGCVASLVHDAVSNPAEVVKQRLQMLNSPYRGVWECARHVYRAEGLRAFYRSYGTQVAMNVPYTALHFVTYEWCQAALNPARAYDPRAHAAAGAAAGALAAAATTPLDVCKTVLNTQEAAARADGLLEAAGHVLRANGPLGFFKGVQARVLYQMPAAAICWLTYETFKHALAGNALDSHGEDGAGGAGGAGVAGGVAPPLACAALRLAAAAGDVPPAAAAAAAAASTLTRS</sequence>
<keyword evidence="9" id="KW-0406">Ion transport</keyword>
<dbReference type="Pfam" id="PF00153">
    <property type="entry name" value="Mito_carr"/>
    <property type="match status" value="3"/>
</dbReference>
<evidence type="ECO:0000313" key="14">
    <source>
        <dbReference type="Proteomes" id="UP001652740"/>
    </source>
</evidence>
<dbReference type="InterPro" id="IPR023395">
    <property type="entry name" value="MCP_dom_sf"/>
</dbReference>
<evidence type="ECO:0000313" key="15">
    <source>
        <dbReference type="RefSeq" id="XP_026754072.2"/>
    </source>
</evidence>
<keyword evidence="3 13" id="KW-0813">Transport</keyword>
<evidence type="ECO:0000256" key="9">
    <source>
        <dbReference type="ARBA" id="ARBA00023065"/>
    </source>
</evidence>
<comment type="subcellular location">
    <subcellularLocation>
        <location evidence="1">Mitochondrion inner membrane</location>
        <topology evidence="1">Multi-pass membrane protein</topology>
    </subcellularLocation>
</comment>
<dbReference type="GO" id="GO:0048250">
    <property type="term" value="P:iron import into the mitochondrion"/>
    <property type="evidence" value="ECO:0007669"/>
    <property type="project" value="TreeGrafter"/>
</dbReference>
<evidence type="ECO:0000256" key="7">
    <source>
        <dbReference type="ARBA" id="ARBA00022989"/>
    </source>
</evidence>
<keyword evidence="10" id="KW-0496">Mitochondrion</keyword>
<evidence type="ECO:0000256" key="1">
    <source>
        <dbReference type="ARBA" id="ARBA00004448"/>
    </source>
</evidence>
<comment type="similarity">
    <text evidence="2 13">Belongs to the mitochondrial carrier (TC 2.A.29) family.</text>
</comment>
<keyword evidence="11 12" id="KW-0472">Membrane</keyword>
<keyword evidence="7" id="KW-1133">Transmembrane helix</keyword>
<dbReference type="RefSeq" id="XP_026754072.2">
    <property type="nucleotide sequence ID" value="XM_026898271.3"/>
</dbReference>
<keyword evidence="8" id="KW-0408">Iron</keyword>
<evidence type="ECO:0000256" key="2">
    <source>
        <dbReference type="ARBA" id="ARBA00006375"/>
    </source>
</evidence>
<reference evidence="15" key="1">
    <citation type="submission" date="2025-08" db="UniProtKB">
        <authorList>
            <consortium name="RefSeq"/>
        </authorList>
    </citation>
    <scope>IDENTIFICATION</scope>
    <source>
        <tissue evidence="15">Whole larvae</tissue>
    </source>
</reference>
<dbReference type="GeneID" id="113514243"/>
<feature type="repeat" description="Solcar" evidence="12">
    <location>
        <begin position="198"/>
        <end position="284"/>
    </location>
</feature>
<protein>
    <submittedName>
        <fullName evidence="15">Mitoferrin-1-like isoform X1</fullName>
    </submittedName>
</protein>
<keyword evidence="5 12" id="KW-0812">Transmembrane</keyword>
<evidence type="ECO:0000256" key="3">
    <source>
        <dbReference type="ARBA" id="ARBA00022448"/>
    </source>
</evidence>
<evidence type="ECO:0000256" key="6">
    <source>
        <dbReference type="ARBA" id="ARBA00022792"/>
    </source>
</evidence>
<evidence type="ECO:0000256" key="4">
    <source>
        <dbReference type="ARBA" id="ARBA00022496"/>
    </source>
</evidence>
<evidence type="ECO:0000256" key="11">
    <source>
        <dbReference type="ARBA" id="ARBA00023136"/>
    </source>
</evidence>
<dbReference type="PANTHER" id="PTHR45758:SF20">
    <property type="entry name" value="MITOFERRIN-2"/>
    <property type="match status" value="1"/>
</dbReference>
<dbReference type="SUPFAM" id="SSF103506">
    <property type="entry name" value="Mitochondrial carrier"/>
    <property type="match status" value="1"/>
</dbReference>
<name>A0A6J1WIY3_GALME</name>
<evidence type="ECO:0000256" key="8">
    <source>
        <dbReference type="ARBA" id="ARBA00023004"/>
    </source>
</evidence>
<dbReference type="AlphaFoldDB" id="A0A6J1WIY3"/>
<dbReference type="PROSITE" id="PS50920">
    <property type="entry name" value="SOLCAR"/>
    <property type="match status" value="3"/>
</dbReference>
<keyword evidence="14" id="KW-1185">Reference proteome</keyword>
<feature type="repeat" description="Solcar" evidence="12">
    <location>
        <begin position="13"/>
        <end position="98"/>
    </location>
</feature>
<dbReference type="GO" id="GO:0005743">
    <property type="term" value="C:mitochondrial inner membrane"/>
    <property type="evidence" value="ECO:0007669"/>
    <property type="project" value="UniProtKB-SubCell"/>
</dbReference>
<dbReference type="PANTHER" id="PTHR45758">
    <property type="entry name" value="MITOFERRIN-1-RELATED"/>
    <property type="match status" value="1"/>
</dbReference>
<dbReference type="FunCoup" id="A0A6J1WIY3">
    <property type="interactions" value="1366"/>
</dbReference>
<dbReference type="KEGG" id="gmw:113514243"/>